<keyword evidence="2" id="KW-1185">Reference proteome</keyword>
<name>A0A1Y2FNQ4_PROLT</name>
<evidence type="ECO:0000313" key="2">
    <source>
        <dbReference type="Proteomes" id="UP000193685"/>
    </source>
</evidence>
<comment type="caution">
    <text evidence="1">The sequence shown here is derived from an EMBL/GenBank/DDBJ whole genome shotgun (WGS) entry which is preliminary data.</text>
</comment>
<dbReference type="EMBL" id="MCFI01000005">
    <property type="protein sequence ID" value="ORY84954.1"/>
    <property type="molecule type" value="Genomic_DNA"/>
</dbReference>
<dbReference type="GeneID" id="63785517"/>
<proteinExistence type="predicted"/>
<dbReference type="RefSeq" id="XP_040726737.1">
    <property type="nucleotide sequence ID" value="XM_040868918.1"/>
</dbReference>
<sequence length="82" mass="9222">MRKFSICLNTSRHFAIIKVSKTKLSCGAKSLSKQGHILQVIVPVCRLLDQLAYLGEQSLTRKERTSCLSENDAYESRSTLYG</sequence>
<organism evidence="1 2">
    <name type="scientific">Protomyces lactucae-debilis</name>
    <dbReference type="NCBI Taxonomy" id="2754530"/>
    <lineage>
        <taxon>Eukaryota</taxon>
        <taxon>Fungi</taxon>
        <taxon>Dikarya</taxon>
        <taxon>Ascomycota</taxon>
        <taxon>Taphrinomycotina</taxon>
        <taxon>Taphrinomycetes</taxon>
        <taxon>Taphrinales</taxon>
        <taxon>Protomycetaceae</taxon>
        <taxon>Protomyces</taxon>
    </lineage>
</organism>
<gene>
    <name evidence="1" type="ORF">BCR37DRAFT_377874</name>
</gene>
<reference evidence="1 2" key="1">
    <citation type="submission" date="2016-07" db="EMBL/GenBank/DDBJ databases">
        <title>Pervasive Adenine N6-methylation of Active Genes in Fungi.</title>
        <authorList>
            <consortium name="DOE Joint Genome Institute"/>
            <person name="Mondo S.J."/>
            <person name="Dannebaum R.O."/>
            <person name="Kuo R.C."/>
            <person name="Labutti K."/>
            <person name="Haridas S."/>
            <person name="Kuo A."/>
            <person name="Salamov A."/>
            <person name="Ahrendt S.R."/>
            <person name="Lipzen A."/>
            <person name="Sullivan W."/>
            <person name="Andreopoulos W.B."/>
            <person name="Clum A."/>
            <person name="Lindquist E."/>
            <person name="Daum C."/>
            <person name="Ramamoorthy G.K."/>
            <person name="Gryganskyi A."/>
            <person name="Culley D."/>
            <person name="Magnuson J.K."/>
            <person name="James T.Y."/>
            <person name="O'Malley M.A."/>
            <person name="Stajich J.E."/>
            <person name="Spatafora J.W."/>
            <person name="Visel A."/>
            <person name="Grigoriev I.V."/>
        </authorList>
    </citation>
    <scope>NUCLEOTIDE SEQUENCE [LARGE SCALE GENOMIC DNA]</scope>
    <source>
        <strain evidence="1 2">12-1054</strain>
    </source>
</reference>
<evidence type="ECO:0000313" key="1">
    <source>
        <dbReference type="EMBL" id="ORY84954.1"/>
    </source>
</evidence>
<dbReference type="Proteomes" id="UP000193685">
    <property type="component" value="Unassembled WGS sequence"/>
</dbReference>
<dbReference type="AlphaFoldDB" id="A0A1Y2FNQ4"/>
<accession>A0A1Y2FNQ4</accession>
<protein>
    <submittedName>
        <fullName evidence="1">Uncharacterized protein</fullName>
    </submittedName>
</protein>